<feature type="domain" description="YknX-like C-terminal permuted SH3-like" evidence="5">
    <location>
        <begin position="322"/>
        <end position="387"/>
    </location>
</feature>
<evidence type="ECO:0000313" key="6">
    <source>
        <dbReference type="EMBL" id="OQP61750.1"/>
    </source>
</evidence>
<evidence type="ECO:0000313" key="7">
    <source>
        <dbReference type="Proteomes" id="UP000192796"/>
    </source>
</evidence>
<dbReference type="Gene3D" id="1.10.287.470">
    <property type="entry name" value="Helix hairpin bin"/>
    <property type="match status" value="1"/>
</dbReference>
<sequence length="389" mass="42458">MQLRNLIRKAKGLTAIVNTPYSAGMVLITTAGLLGLLQSCSSTNGKEPANNSIAAPVAAVVTPVVPLEKGMLSSDLQIPGELVAFQQVDLYAKENSFVRKLYVDVGSEVKAGQLLVTMEAPELNSLEAAAQSRLKSQEAIYIASKSNYDRLLETSKTPGTISSNDLDQALAKKNSDFAQWDAAKAQYREIADRRNYLEVRAPFNGVITSRNANPGAYVGPSGKGSEFPLFTLQEQKKLRLVIYVPEAYTGYLNQQDKVKFNVNAFPNEKFSAQVKRLAGALDNRLRSQRIEMDVTNDNKKLLPGMVANVSIPLSTKDSTYILPKSAIVSSQERVFVIKVVNNKAEWVDVKKGRENDGKVEVFGELAAGDLIVKQGSEEVRNGSTVTVKQ</sequence>
<dbReference type="Pfam" id="PF25973">
    <property type="entry name" value="BSH_CzcB"/>
    <property type="match status" value="1"/>
</dbReference>
<dbReference type="SUPFAM" id="SSF111369">
    <property type="entry name" value="HlyD-like secretion proteins"/>
    <property type="match status" value="1"/>
</dbReference>
<feature type="domain" description="CusB-like beta-barrel" evidence="3">
    <location>
        <begin position="240"/>
        <end position="311"/>
    </location>
</feature>
<organism evidence="6 7">
    <name type="scientific">Niastella vici</name>
    <dbReference type="NCBI Taxonomy" id="1703345"/>
    <lineage>
        <taxon>Bacteria</taxon>
        <taxon>Pseudomonadati</taxon>
        <taxon>Bacteroidota</taxon>
        <taxon>Chitinophagia</taxon>
        <taxon>Chitinophagales</taxon>
        <taxon>Chitinophagaceae</taxon>
        <taxon>Niastella</taxon>
    </lineage>
</organism>
<accession>A0A1V9FTU1</accession>
<evidence type="ECO:0000256" key="2">
    <source>
        <dbReference type="SAM" id="Phobius"/>
    </source>
</evidence>
<evidence type="ECO:0000256" key="1">
    <source>
        <dbReference type="ARBA" id="ARBA00009477"/>
    </source>
</evidence>
<dbReference type="AlphaFoldDB" id="A0A1V9FTU1"/>
<evidence type="ECO:0000259" key="3">
    <source>
        <dbReference type="Pfam" id="PF25954"/>
    </source>
</evidence>
<name>A0A1V9FTU1_9BACT</name>
<dbReference type="Gene3D" id="2.40.420.20">
    <property type="match status" value="1"/>
</dbReference>
<dbReference type="Pfam" id="PF25954">
    <property type="entry name" value="Beta-barrel_RND_2"/>
    <property type="match status" value="1"/>
</dbReference>
<dbReference type="InterPro" id="IPR006143">
    <property type="entry name" value="RND_pump_MFP"/>
</dbReference>
<comment type="similarity">
    <text evidence="1">Belongs to the membrane fusion protein (MFP) (TC 8.A.1) family.</text>
</comment>
<evidence type="ECO:0000259" key="5">
    <source>
        <dbReference type="Pfam" id="PF25989"/>
    </source>
</evidence>
<keyword evidence="7" id="KW-1185">Reference proteome</keyword>
<proteinExistence type="inferred from homology"/>
<keyword evidence="2" id="KW-1133">Transmembrane helix</keyword>
<dbReference type="GO" id="GO:1990281">
    <property type="term" value="C:efflux pump complex"/>
    <property type="evidence" value="ECO:0007669"/>
    <property type="project" value="TreeGrafter"/>
</dbReference>
<protein>
    <submittedName>
        <fullName evidence="6">Efflux transporter periplasmic adaptor subunit</fullName>
    </submittedName>
</protein>
<feature type="transmembrane region" description="Helical" evidence="2">
    <location>
        <begin position="12"/>
        <end position="37"/>
    </location>
</feature>
<keyword evidence="2" id="KW-0812">Transmembrane</keyword>
<gene>
    <name evidence="6" type="ORF">A3860_31290</name>
</gene>
<dbReference type="Gene3D" id="2.40.50.100">
    <property type="match status" value="1"/>
</dbReference>
<reference evidence="6 7" key="1">
    <citation type="submission" date="2016-03" db="EMBL/GenBank/DDBJ databases">
        <title>Niastella vici sp. nov., isolated from farmland soil.</title>
        <authorList>
            <person name="Chen L."/>
            <person name="Wang D."/>
            <person name="Yang S."/>
            <person name="Wang G."/>
        </authorList>
    </citation>
    <scope>NUCLEOTIDE SEQUENCE [LARGE SCALE GENOMIC DNA]</scope>
    <source>
        <strain evidence="6 7">DJ57</strain>
    </source>
</reference>
<comment type="caution">
    <text evidence="6">The sequence shown here is derived from an EMBL/GenBank/DDBJ whole genome shotgun (WGS) entry which is preliminary data.</text>
</comment>
<evidence type="ECO:0000259" key="4">
    <source>
        <dbReference type="Pfam" id="PF25973"/>
    </source>
</evidence>
<dbReference type="InterPro" id="IPR058792">
    <property type="entry name" value="Beta-barrel_RND_2"/>
</dbReference>
<dbReference type="InterPro" id="IPR058637">
    <property type="entry name" value="YknX-like_C"/>
</dbReference>
<keyword evidence="2" id="KW-0472">Membrane</keyword>
<dbReference type="GO" id="GO:0015562">
    <property type="term" value="F:efflux transmembrane transporter activity"/>
    <property type="evidence" value="ECO:0007669"/>
    <property type="project" value="TreeGrafter"/>
</dbReference>
<dbReference type="STRING" id="1703345.A3860_31290"/>
<dbReference type="PANTHER" id="PTHR30469:SF37">
    <property type="entry name" value="RAGD PROTEIN"/>
    <property type="match status" value="1"/>
</dbReference>
<dbReference type="Proteomes" id="UP000192796">
    <property type="component" value="Unassembled WGS sequence"/>
</dbReference>
<feature type="domain" description="CzcB-like barrel-sandwich hybrid" evidence="4">
    <location>
        <begin position="92"/>
        <end position="219"/>
    </location>
</feature>
<dbReference type="NCBIfam" id="TIGR01730">
    <property type="entry name" value="RND_mfp"/>
    <property type="match status" value="1"/>
</dbReference>
<dbReference type="InterPro" id="IPR058647">
    <property type="entry name" value="BSH_CzcB-like"/>
</dbReference>
<dbReference type="EMBL" id="LVYD01000056">
    <property type="protein sequence ID" value="OQP61750.1"/>
    <property type="molecule type" value="Genomic_DNA"/>
</dbReference>
<dbReference type="Gene3D" id="2.40.30.170">
    <property type="match status" value="1"/>
</dbReference>
<dbReference type="Pfam" id="PF25989">
    <property type="entry name" value="YknX_C"/>
    <property type="match status" value="1"/>
</dbReference>
<dbReference type="PANTHER" id="PTHR30469">
    <property type="entry name" value="MULTIDRUG RESISTANCE PROTEIN MDTA"/>
    <property type="match status" value="1"/>
</dbReference>
<dbReference type="OrthoDB" id="9806939at2"/>
<dbReference type="RefSeq" id="WP_081150501.1">
    <property type="nucleotide sequence ID" value="NZ_LVYD01000056.1"/>
</dbReference>